<sequence length="74" mass="8062">MRPVTFFGVLCVCAHAGSVNEGREYFEVMRGEFGIALEIQHCGCMVDQTGWVDRGGDGVGEFNGDEARRASFGE</sequence>
<comment type="caution">
    <text evidence="2">The sequence shown here is derived from an EMBL/GenBank/DDBJ whole genome shotgun (WGS) entry which is preliminary data.</text>
</comment>
<feature type="signal peptide" evidence="1">
    <location>
        <begin position="1"/>
        <end position="16"/>
    </location>
</feature>
<dbReference type="Proteomes" id="UP001180020">
    <property type="component" value="Unassembled WGS sequence"/>
</dbReference>
<reference evidence="2" key="2">
    <citation type="submission" date="2023-06" db="EMBL/GenBank/DDBJ databases">
        <authorList>
            <person name="Ma L."/>
            <person name="Liu K.-W."/>
            <person name="Li Z."/>
            <person name="Hsiao Y.-Y."/>
            <person name="Qi Y."/>
            <person name="Fu T."/>
            <person name="Tang G."/>
            <person name="Zhang D."/>
            <person name="Sun W.-H."/>
            <person name="Liu D.-K."/>
            <person name="Li Y."/>
            <person name="Chen G.-Z."/>
            <person name="Liu X.-D."/>
            <person name="Liao X.-Y."/>
            <person name="Jiang Y.-T."/>
            <person name="Yu X."/>
            <person name="Hao Y."/>
            <person name="Huang J."/>
            <person name="Zhao X.-W."/>
            <person name="Ke S."/>
            <person name="Chen Y.-Y."/>
            <person name="Wu W.-L."/>
            <person name="Hsu J.-L."/>
            <person name="Lin Y.-F."/>
            <person name="Huang M.-D."/>
            <person name="Li C.-Y."/>
            <person name="Huang L."/>
            <person name="Wang Z.-W."/>
            <person name="Zhao X."/>
            <person name="Zhong W.-Y."/>
            <person name="Peng D.-H."/>
            <person name="Ahmad S."/>
            <person name="Lan S."/>
            <person name="Zhang J.-S."/>
            <person name="Tsai W.-C."/>
            <person name="Van De Peer Y."/>
            <person name="Liu Z.-J."/>
        </authorList>
    </citation>
    <scope>NUCLEOTIDE SEQUENCE</scope>
    <source>
        <strain evidence="2">CP</strain>
        <tissue evidence="2">Leaves</tissue>
    </source>
</reference>
<evidence type="ECO:0000313" key="3">
    <source>
        <dbReference type="Proteomes" id="UP001180020"/>
    </source>
</evidence>
<dbReference type="PANTHER" id="PTHR47926">
    <property type="entry name" value="PENTATRICOPEPTIDE REPEAT-CONTAINING PROTEIN"/>
    <property type="match status" value="1"/>
</dbReference>
<dbReference type="AlphaFoldDB" id="A0AAV9DTQ8"/>
<name>A0AAV9DTQ8_ACOCL</name>
<dbReference type="InterPro" id="IPR046960">
    <property type="entry name" value="PPR_At4g14850-like_plant"/>
</dbReference>
<keyword evidence="3" id="KW-1185">Reference proteome</keyword>
<reference evidence="2" key="1">
    <citation type="journal article" date="2023" name="Nat. Commun.">
        <title>Diploid and tetraploid genomes of Acorus and the evolution of monocots.</title>
        <authorList>
            <person name="Ma L."/>
            <person name="Liu K.W."/>
            <person name="Li Z."/>
            <person name="Hsiao Y.Y."/>
            <person name="Qi Y."/>
            <person name="Fu T."/>
            <person name="Tang G.D."/>
            <person name="Zhang D."/>
            <person name="Sun W.H."/>
            <person name="Liu D.K."/>
            <person name="Li Y."/>
            <person name="Chen G.Z."/>
            <person name="Liu X.D."/>
            <person name="Liao X.Y."/>
            <person name="Jiang Y.T."/>
            <person name="Yu X."/>
            <person name="Hao Y."/>
            <person name="Huang J."/>
            <person name="Zhao X.W."/>
            <person name="Ke S."/>
            <person name="Chen Y.Y."/>
            <person name="Wu W.L."/>
            <person name="Hsu J.L."/>
            <person name="Lin Y.F."/>
            <person name="Huang M.D."/>
            <person name="Li C.Y."/>
            <person name="Huang L."/>
            <person name="Wang Z.W."/>
            <person name="Zhao X."/>
            <person name="Zhong W.Y."/>
            <person name="Peng D.H."/>
            <person name="Ahmad S."/>
            <person name="Lan S."/>
            <person name="Zhang J.S."/>
            <person name="Tsai W.C."/>
            <person name="Van de Peer Y."/>
            <person name="Liu Z.J."/>
        </authorList>
    </citation>
    <scope>NUCLEOTIDE SEQUENCE</scope>
    <source>
        <strain evidence="2">CP</strain>
    </source>
</reference>
<feature type="chain" id="PRO_5043922644" evidence="1">
    <location>
        <begin position="17"/>
        <end position="74"/>
    </location>
</feature>
<dbReference type="GO" id="GO:0003723">
    <property type="term" value="F:RNA binding"/>
    <property type="evidence" value="ECO:0007669"/>
    <property type="project" value="InterPro"/>
</dbReference>
<protein>
    <submittedName>
        <fullName evidence="2">Pentatricopeptide repeat-containing protein</fullName>
    </submittedName>
</protein>
<organism evidence="2 3">
    <name type="scientific">Acorus calamus</name>
    <name type="common">Sweet flag</name>
    <dbReference type="NCBI Taxonomy" id="4465"/>
    <lineage>
        <taxon>Eukaryota</taxon>
        <taxon>Viridiplantae</taxon>
        <taxon>Streptophyta</taxon>
        <taxon>Embryophyta</taxon>
        <taxon>Tracheophyta</taxon>
        <taxon>Spermatophyta</taxon>
        <taxon>Magnoliopsida</taxon>
        <taxon>Liliopsida</taxon>
        <taxon>Acoraceae</taxon>
        <taxon>Acorus</taxon>
    </lineage>
</organism>
<dbReference type="EMBL" id="JAUJYO010000011">
    <property type="protein sequence ID" value="KAK1303683.1"/>
    <property type="molecule type" value="Genomic_DNA"/>
</dbReference>
<proteinExistence type="predicted"/>
<evidence type="ECO:0000256" key="1">
    <source>
        <dbReference type="SAM" id="SignalP"/>
    </source>
</evidence>
<accession>A0AAV9DTQ8</accession>
<evidence type="ECO:0000313" key="2">
    <source>
        <dbReference type="EMBL" id="KAK1303683.1"/>
    </source>
</evidence>
<dbReference type="GO" id="GO:0009451">
    <property type="term" value="P:RNA modification"/>
    <property type="evidence" value="ECO:0007669"/>
    <property type="project" value="InterPro"/>
</dbReference>
<gene>
    <name evidence="2" type="primary">PCMP-H41</name>
    <name evidence="2" type="ORF">QJS10_CPB11g00554</name>
</gene>
<keyword evidence="1" id="KW-0732">Signal</keyword>